<gene>
    <name evidence="1" type="ORF">EZS27_044275</name>
</gene>
<sequence>QPTASFYKKYSKKTDSQHLSLIPSNDYSFQDTLIPLKAPQEGVYLMRIVPDGKAKTVIENFLYITCLKAITRALPNSQCEIAVLDAESGKPLSGARVCLFTEKKGKYQKIKTLPVDENGRICFPQQNDYHYFTAETNEDTAMPLQNIYKGRYSFSDNNDVHLRTTLLTDRK</sequence>
<feature type="non-terminal residue" evidence="1">
    <location>
        <position position="1"/>
    </location>
</feature>
<dbReference type="AlphaFoldDB" id="A0A5J4P5Y7"/>
<dbReference type="EMBL" id="SNRY01011799">
    <property type="protein sequence ID" value="KAA6304081.1"/>
    <property type="molecule type" value="Genomic_DNA"/>
</dbReference>
<organism evidence="1">
    <name type="scientific">termite gut metagenome</name>
    <dbReference type="NCBI Taxonomy" id="433724"/>
    <lineage>
        <taxon>unclassified sequences</taxon>
        <taxon>metagenomes</taxon>
        <taxon>organismal metagenomes</taxon>
    </lineage>
</organism>
<feature type="non-terminal residue" evidence="1">
    <location>
        <position position="171"/>
    </location>
</feature>
<name>A0A5J4P5Y7_9ZZZZ</name>
<accession>A0A5J4P5Y7</accession>
<evidence type="ECO:0000313" key="1">
    <source>
        <dbReference type="EMBL" id="KAA6304081.1"/>
    </source>
</evidence>
<evidence type="ECO:0008006" key="2">
    <source>
        <dbReference type="Google" id="ProtNLM"/>
    </source>
</evidence>
<comment type="caution">
    <text evidence="1">The sequence shown here is derived from an EMBL/GenBank/DDBJ whole genome shotgun (WGS) entry which is preliminary data.</text>
</comment>
<proteinExistence type="predicted"/>
<protein>
    <recommendedName>
        <fullName evidence="2">Macroglobulin domain-containing protein</fullName>
    </recommendedName>
</protein>
<reference evidence="1" key="1">
    <citation type="submission" date="2019-03" db="EMBL/GenBank/DDBJ databases">
        <title>Single cell metagenomics reveals metabolic interactions within the superorganism composed of flagellate Streblomastix strix and complex community of Bacteroidetes bacteria on its surface.</title>
        <authorList>
            <person name="Treitli S.C."/>
            <person name="Kolisko M."/>
            <person name="Husnik F."/>
            <person name="Keeling P."/>
            <person name="Hampl V."/>
        </authorList>
    </citation>
    <scope>NUCLEOTIDE SEQUENCE</scope>
    <source>
        <strain evidence="1">STM</strain>
    </source>
</reference>